<comment type="subcellular location">
    <subcellularLocation>
        <location evidence="1">Membrane</location>
        <topology evidence="1">Multi-pass membrane protein</topology>
    </subcellularLocation>
</comment>
<dbReference type="PROSITE" id="PS50262">
    <property type="entry name" value="G_PROTEIN_RECEP_F1_2"/>
    <property type="match status" value="1"/>
</dbReference>
<dbReference type="InterPro" id="IPR017452">
    <property type="entry name" value="GPCR_Rhodpsn_7TM"/>
</dbReference>
<dbReference type="Proteomes" id="UP000095280">
    <property type="component" value="Unplaced"/>
</dbReference>
<evidence type="ECO:0000256" key="7">
    <source>
        <dbReference type="ARBA" id="ARBA00023224"/>
    </source>
</evidence>
<dbReference type="WBParaSite" id="maker-uti_cns_0011040-snap-gene-0.4-mRNA-1">
    <property type="protein sequence ID" value="maker-uti_cns_0011040-snap-gene-0.4-mRNA-1"/>
    <property type="gene ID" value="maker-uti_cns_0011040-snap-gene-0.4"/>
</dbReference>
<feature type="transmembrane region" description="Helical" evidence="9">
    <location>
        <begin position="153"/>
        <end position="172"/>
    </location>
</feature>
<evidence type="ECO:0000256" key="1">
    <source>
        <dbReference type="ARBA" id="ARBA00004141"/>
    </source>
</evidence>
<sequence length="1044" mass="114072">RPPLLSILSELPGLIADCQLLIEPLRQEPKKSDVFAVNGSNASVSMEDVQQKYMGTLTYPILQAFLAYSMPIVVLLGLFGNFVAFVLLKNSALRSTAHFYLCALTVCDSLTLLSMLSSIWVGAVLEGHLHQMGWQVDWLQAGTRQISLCRARLYATFVCRTVSTWTVAVFSWERCLAVWRPMRFEGAAVGWRSGLVLLGLVATAAAVNSYVIPGLQPNDAGLCRANRLFRIGRNVSLLMQSLAPWLLVLVSNCLIVCTLRRGRAAASAATTAAAAAVTTTATAASPGSSEEAVLMRTLQPHRQRHRRHQRGVTYRLVAVSFAFLVNTSLLTVCTVWTTVAELIEPDSQTERNLLRDTFWLISFLPFTANFASTCPLYCLAGRKFRRAARLLVTCRLQQMRLARQLLDPSRPTSGLRATAVTNASARPRSDSSQTAAESRRRQQQQTASQSRGRSRSDCSWSRIRNSSFIRSSSGLSSLTAACRSRPLIAGRRPAESAHTAAHSWPSRAALRSESLSNQRSILGDRRSRAIQRSQFSIAGRAQRLETVRLFWKQKLGQTAECIPAVQHRAGAQSVLVNEAAEQLKEGAALAQMAGRGAQLMEQVIHELLQLRSADLIGANLKVKRLACGAEGGIGHTMRCSARCPAWQKKSKKAALAWAGLAVSRRINSRSQAAFSCGGWRKRFSVRRNTSNRNIISRPAACSASSEFDEDAAAAAKGADVAGDADRRTETRRQRQLKQQTMRRPIEPAAALSWAELLDPARTRTAGRSTRRCCPADDESCCRRRCACLSASSAAASASAAAAAATPDLLVEAAECHRWTAVETTATGCPALQYRLRSSGRKFSVLWKVPPKASDSSSWSRLAAQPIVVESFQMKAQHRRQAGYSSSPERCDLPIAAAFARIGVISLHRFSAYKSVQSGFQTAGLNWQMQAVEIFFKFATMLALFALDQLQQVRQHQLQLVEGTVARLAAASAVNGAARGGGSDSRCRRRSVLLVASSRNGWPGQWPGTAVRVGRHQEGANQLRQQPLAGRRVGRIRLPGRCQQA</sequence>
<evidence type="ECO:0000256" key="2">
    <source>
        <dbReference type="ARBA" id="ARBA00022692"/>
    </source>
</evidence>
<feature type="transmembrane region" description="Helical" evidence="9">
    <location>
        <begin position="193"/>
        <end position="212"/>
    </location>
</feature>
<keyword evidence="11" id="KW-1185">Reference proteome</keyword>
<evidence type="ECO:0000256" key="9">
    <source>
        <dbReference type="SAM" id="Phobius"/>
    </source>
</evidence>
<organism evidence="11 12">
    <name type="scientific">Macrostomum lignano</name>
    <dbReference type="NCBI Taxonomy" id="282301"/>
    <lineage>
        <taxon>Eukaryota</taxon>
        <taxon>Metazoa</taxon>
        <taxon>Spiralia</taxon>
        <taxon>Lophotrochozoa</taxon>
        <taxon>Platyhelminthes</taxon>
        <taxon>Rhabditophora</taxon>
        <taxon>Macrostomorpha</taxon>
        <taxon>Macrostomida</taxon>
        <taxon>Macrostomidae</taxon>
        <taxon>Macrostomum</taxon>
    </lineage>
</organism>
<proteinExistence type="predicted"/>
<dbReference type="Gene3D" id="1.20.1070.10">
    <property type="entry name" value="Rhodopsin 7-helix transmembrane proteins"/>
    <property type="match status" value="1"/>
</dbReference>
<dbReference type="GO" id="GO:0005886">
    <property type="term" value="C:plasma membrane"/>
    <property type="evidence" value="ECO:0007669"/>
    <property type="project" value="TreeGrafter"/>
</dbReference>
<dbReference type="InterPro" id="IPR000276">
    <property type="entry name" value="GPCR_Rhodpsn"/>
</dbReference>
<evidence type="ECO:0000256" key="6">
    <source>
        <dbReference type="ARBA" id="ARBA00023170"/>
    </source>
</evidence>
<dbReference type="GO" id="GO:0004930">
    <property type="term" value="F:G protein-coupled receptor activity"/>
    <property type="evidence" value="ECO:0007669"/>
    <property type="project" value="UniProtKB-KW"/>
</dbReference>
<evidence type="ECO:0000256" key="4">
    <source>
        <dbReference type="ARBA" id="ARBA00023040"/>
    </source>
</evidence>
<evidence type="ECO:0000313" key="12">
    <source>
        <dbReference type="WBParaSite" id="maker-uti_cns_0011040-snap-gene-0.4-mRNA-1"/>
    </source>
</evidence>
<evidence type="ECO:0000256" key="3">
    <source>
        <dbReference type="ARBA" id="ARBA00022989"/>
    </source>
</evidence>
<feature type="compositionally biased region" description="Basic and acidic residues" evidence="8">
    <location>
        <begin position="723"/>
        <end position="732"/>
    </location>
</feature>
<dbReference type="PROSITE" id="PS00237">
    <property type="entry name" value="G_PROTEIN_RECEP_F1_1"/>
    <property type="match status" value="1"/>
</dbReference>
<keyword evidence="5 9" id="KW-0472">Membrane</keyword>
<feature type="transmembrane region" description="Helical" evidence="9">
    <location>
        <begin position="312"/>
        <end position="337"/>
    </location>
</feature>
<dbReference type="PANTHER" id="PTHR24243:SF230">
    <property type="entry name" value="G-PROTEIN COUPLED RECEPTORS FAMILY 1 PROFILE DOMAIN-CONTAINING PROTEIN"/>
    <property type="match status" value="1"/>
</dbReference>
<feature type="transmembrane region" description="Helical" evidence="9">
    <location>
        <begin position="65"/>
        <end position="88"/>
    </location>
</feature>
<protein>
    <submittedName>
        <fullName evidence="12">G_PROTEIN_RECEP_F1_2 domain-containing protein</fullName>
    </submittedName>
</protein>
<dbReference type="Pfam" id="PF00001">
    <property type="entry name" value="7tm_1"/>
    <property type="match status" value="1"/>
</dbReference>
<feature type="transmembrane region" description="Helical" evidence="9">
    <location>
        <begin position="357"/>
        <end position="380"/>
    </location>
</feature>
<keyword evidence="6" id="KW-0675">Receptor</keyword>
<feature type="transmembrane region" description="Helical" evidence="9">
    <location>
        <begin position="100"/>
        <end position="125"/>
    </location>
</feature>
<keyword evidence="3 9" id="KW-1133">Transmembrane helix</keyword>
<dbReference type="SUPFAM" id="SSF81321">
    <property type="entry name" value="Family A G protein-coupled receptor-like"/>
    <property type="match status" value="1"/>
</dbReference>
<dbReference type="PANTHER" id="PTHR24243">
    <property type="entry name" value="G-PROTEIN COUPLED RECEPTOR"/>
    <property type="match status" value="1"/>
</dbReference>
<keyword evidence="2 9" id="KW-0812">Transmembrane</keyword>
<evidence type="ECO:0000256" key="5">
    <source>
        <dbReference type="ARBA" id="ARBA00023136"/>
    </source>
</evidence>
<evidence type="ECO:0000313" key="11">
    <source>
        <dbReference type="Proteomes" id="UP000095280"/>
    </source>
</evidence>
<reference evidence="12" key="1">
    <citation type="submission" date="2016-11" db="UniProtKB">
        <authorList>
            <consortium name="WormBaseParasite"/>
        </authorList>
    </citation>
    <scope>IDENTIFICATION</scope>
</reference>
<keyword evidence="4" id="KW-0297">G-protein coupled receptor</keyword>
<name>A0A1I8I9T6_9PLAT</name>
<accession>A0A1I8I9T6</accession>
<evidence type="ECO:0000259" key="10">
    <source>
        <dbReference type="PROSITE" id="PS50262"/>
    </source>
</evidence>
<feature type="transmembrane region" description="Helical" evidence="9">
    <location>
        <begin position="242"/>
        <end position="259"/>
    </location>
</feature>
<dbReference type="AlphaFoldDB" id="A0A1I8I9T6"/>
<feature type="region of interest" description="Disordered" evidence="8">
    <location>
        <begin position="718"/>
        <end position="743"/>
    </location>
</feature>
<feature type="domain" description="G-protein coupled receptors family 1 profile" evidence="10">
    <location>
        <begin position="79"/>
        <end position="377"/>
    </location>
</feature>
<evidence type="ECO:0000256" key="8">
    <source>
        <dbReference type="SAM" id="MobiDB-lite"/>
    </source>
</evidence>
<feature type="region of interest" description="Disordered" evidence="8">
    <location>
        <begin position="407"/>
        <end position="458"/>
    </location>
</feature>
<keyword evidence="7" id="KW-0807">Transducer</keyword>